<gene>
    <name evidence="2" type="ORF">GOODEAATRI_018124</name>
</gene>
<feature type="non-terminal residue" evidence="2">
    <location>
        <position position="1"/>
    </location>
</feature>
<accession>A0ABV0NLG5</accession>
<evidence type="ECO:0000313" key="2">
    <source>
        <dbReference type="EMBL" id="MEQ2172140.1"/>
    </source>
</evidence>
<feature type="region of interest" description="Disordered" evidence="1">
    <location>
        <begin position="28"/>
        <end position="54"/>
    </location>
</feature>
<protein>
    <submittedName>
        <fullName evidence="2">Uncharacterized protein</fullName>
    </submittedName>
</protein>
<organism evidence="2 3">
    <name type="scientific">Goodea atripinnis</name>
    <dbReference type="NCBI Taxonomy" id="208336"/>
    <lineage>
        <taxon>Eukaryota</taxon>
        <taxon>Metazoa</taxon>
        <taxon>Chordata</taxon>
        <taxon>Craniata</taxon>
        <taxon>Vertebrata</taxon>
        <taxon>Euteleostomi</taxon>
        <taxon>Actinopterygii</taxon>
        <taxon>Neopterygii</taxon>
        <taxon>Teleostei</taxon>
        <taxon>Neoteleostei</taxon>
        <taxon>Acanthomorphata</taxon>
        <taxon>Ovalentaria</taxon>
        <taxon>Atherinomorphae</taxon>
        <taxon>Cyprinodontiformes</taxon>
        <taxon>Goodeidae</taxon>
        <taxon>Goodea</taxon>
    </lineage>
</organism>
<dbReference type="EMBL" id="JAHRIO010041502">
    <property type="protein sequence ID" value="MEQ2172140.1"/>
    <property type="molecule type" value="Genomic_DNA"/>
</dbReference>
<name>A0ABV0NLG5_9TELE</name>
<evidence type="ECO:0000256" key="1">
    <source>
        <dbReference type="SAM" id="MobiDB-lite"/>
    </source>
</evidence>
<dbReference type="Proteomes" id="UP001476798">
    <property type="component" value="Unassembled WGS sequence"/>
</dbReference>
<keyword evidence="3" id="KW-1185">Reference proteome</keyword>
<evidence type="ECO:0000313" key="3">
    <source>
        <dbReference type="Proteomes" id="UP001476798"/>
    </source>
</evidence>
<reference evidence="2 3" key="1">
    <citation type="submission" date="2021-06" db="EMBL/GenBank/DDBJ databases">
        <authorList>
            <person name="Palmer J.M."/>
        </authorList>
    </citation>
    <scope>NUCLEOTIDE SEQUENCE [LARGE SCALE GENOMIC DNA]</scope>
    <source>
        <strain evidence="2 3">GA_2019</strain>
        <tissue evidence="2">Muscle</tissue>
    </source>
</reference>
<sequence length="54" mass="5569">RVPATQDSRAYAMLGAVLSTAVLLAGSTPRPSAGMSSTKRLEFLSTLPHGTQPA</sequence>
<proteinExistence type="predicted"/>
<comment type="caution">
    <text evidence="2">The sequence shown here is derived from an EMBL/GenBank/DDBJ whole genome shotgun (WGS) entry which is preliminary data.</text>
</comment>